<protein>
    <submittedName>
        <fullName evidence="1">Uncharacterized protein</fullName>
    </submittedName>
</protein>
<reference evidence="1 2" key="1">
    <citation type="submission" date="2019-03" db="EMBL/GenBank/DDBJ databases">
        <title>First draft genome of Liparis tanakae, snailfish: a comprehensive survey of snailfish specific genes.</title>
        <authorList>
            <person name="Kim W."/>
            <person name="Song I."/>
            <person name="Jeong J.-H."/>
            <person name="Kim D."/>
            <person name="Kim S."/>
            <person name="Ryu S."/>
            <person name="Song J.Y."/>
            <person name="Lee S.K."/>
        </authorList>
    </citation>
    <scope>NUCLEOTIDE SEQUENCE [LARGE SCALE GENOMIC DNA]</scope>
    <source>
        <tissue evidence="1">Muscle</tissue>
    </source>
</reference>
<comment type="caution">
    <text evidence="1">The sequence shown here is derived from an EMBL/GenBank/DDBJ whole genome shotgun (WGS) entry which is preliminary data.</text>
</comment>
<sequence length="187" mass="19954">MTTPPPHLGLGHGVDLLLRALPPSSGLPLLARHHHEVVTATAEEALQGLRENQLCFGLRGAGRRGGGGGGGGGGRSLQVPVLHLEERWKKKRGIGKRKREDLRHEGGDLQSQLLVHGEAASLDLVVQLAVLQVFAGRIVAEQSEAGQLRLPGADPLVQHVEELLHRGGAVEAHHLHAGGREDRSHHV</sequence>
<evidence type="ECO:0000313" key="2">
    <source>
        <dbReference type="Proteomes" id="UP000314294"/>
    </source>
</evidence>
<dbReference type="EMBL" id="SRLO01001166">
    <property type="protein sequence ID" value="TNN40707.1"/>
    <property type="molecule type" value="Genomic_DNA"/>
</dbReference>
<name>A0A4Z2FHJ4_9TELE</name>
<keyword evidence="2" id="KW-1185">Reference proteome</keyword>
<dbReference type="AlphaFoldDB" id="A0A4Z2FHJ4"/>
<evidence type="ECO:0000313" key="1">
    <source>
        <dbReference type="EMBL" id="TNN40707.1"/>
    </source>
</evidence>
<proteinExistence type="predicted"/>
<gene>
    <name evidence="1" type="ORF">EYF80_049124</name>
</gene>
<accession>A0A4Z2FHJ4</accession>
<dbReference type="Proteomes" id="UP000314294">
    <property type="component" value="Unassembled WGS sequence"/>
</dbReference>
<organism evidence="1 2">
    <name type="scientific">Liparis tanakae</name>
    <name type="common">Tanaka's snailfish</name>
    <dbReference type="NCBI Taxonomy" id="230148"/>
    <lineage>
        <taxon>Eukaryota</taxon>
        <taxon>Metazoa</taxon>
        <taxon>Chordata</taxon>
        <taxon>Craniata</taxon>
        <taxon>Vertebrata</taxon>
        <taxon>Euteleostomi</taxon>
        <taxon>Actinopterygii</taxon>
        <taxon>Neopterygii</taxon>
        <taxon>Teleostei</taxon>
        <taxon>Neoteleostei</taxon>
        <taxon>Acanthomorphata</taxon>
        <taxon>Eupercaria</taxon>
        <taxon>Perciformes</taxon>
        <taxon>Cottioidei</taxon>
        <taxon>Cottales</taxon>
        <taxon>Liparidae</taxon>
        <taxon>Liparis</taxon>
    </lineage>
</organism>